<keyword evidence="4" id="KW-1185">Reference proteome</keyword>
<sequence length="189" mass="19465">MQNSLRLFFLLASAAAGALAAAPAAPVSAPATASAADALTRIESETLVLKARERQLAVQAAIMQRQSEIAGRQEEGVRRLSVPASVNPVVQSLEGIGKQQYATLLFESGAVAEVRAGDVLPDGLRVVRIDGDGVTVETANKKRTRLHLAGSAPAPFAAAPSLPPPLAPVLARPAPGLPPLYPGAKGSER</sequence>
<feature type="chain" id="PRO_5046875537" evidence="2">
    <location>
        <begin position="21"/>
        <end position="189"/>
    </location>
</feature>
<feature type="signal peptide" evidence="2">
    <location>
        <begin position="1"/>
        <end position="20"/>
    </location>
</feature>
<dbReference type="EMBL" id="VVIW01000008">
    <property type="protein sequence ID" value="NHZ41572.1"/>
    <property type="molecule type" value="Genomic_DNA"/>
</dbReference>
<reference evidence="3 4" key="1">
    <citation type="submission" date="2019-09" db="EMBL/GenBank/DDBJ databases">
        <title>Taxonomy of Antarctic Massilia spp.: description of Massilia rubra sp. nov., Massilia aquatica sp. nov., Massilia mucilaginosa sp. nov., Massilia frigida sp. nov. isolated from streams, lakes and regoliths.</title>
        <authorList>
            <person name="Holochova P."/>
            <person name="Sedlacek I."/>
            <person name="Kralova S."/>
            <person name="Maslanova I."/>
            <person name="Busse H.-J."/>
            <person name="Stankova E."/>
            <person name="Vrbovska V."/>
            <person name="Kovarovic V."/>
            <person name="Bartak M."/>
            <person name="Svec P."/>
            <person name="Pantucek R."/>
        </authorList>
    </citation>
    <scope>NUCLEOTIDE SEQUENCE [LARGE SCALE GENOMIC DNA]</scope>
    <source>
        <strain evidence="3 4">CCM 8693</strain>
    </source>
</reference>
<evidence type="ECO:0000313" key="3">
    <source>
        <dbReference type="EMBL" id="NHZ41572.1"/>
    </source>
</evidence>
<accession>A0ABX0MAL9</accession>
<proteinExistence type="predicted"/>
<dbReference type="RefSeq" id="WP_167077335.1">
    <property type="nucleotide sequence ID" value="NZ_VVIW01000008.1"/>
</dbReference>
<organism evidence="3 4">
    <name type="scientific">Massilia aquatica</name>
    <dbReference type="NCBI Taxonomy" id="2609000"/>
    <lineage>
        <taxon>Bacteria</taxon>
        <taxon>Pseudomonadati</taxon>
        <taxon>Pseudomonadota</taxon>
        <taxon>Betaproteobacteria</taxon>
        <taxon>Burkholderiales</taxon>
        <taxon>Oxalobacteraceae</taxon>
        <taxon>Telluria group</taxon>
        <taxon>Massilia</taxon>
    </lineage>
</organism>
<dbReference type="Proteomes" id="UP000819052">
    <property type="component" value="Unassembled WGS sequence"/>
</dbReference>
<evidence type="ECO:0000256" key="2">
    <source>
        <dbReference type="SAM" id="SignalP"/>
    </source>
</evidence>
<dbReference type="InterPro" id="IPR022753">
    <property type="entry name" value="T4SS_pilus_biogen_PilP"/>
</dbReference>
<protein>
    <submittedName>
        <fullName evidence="3">Type IV pilus biogenesis protein PilP</fullName>
    </submittedName>
</protein>
<comment type="caution">
    <text evidence="3">The sequence shown here is derived from an EMBL/GenBank/DDBJ whole genome shotgun (WGS) entry which is preliminary data.</text>
</comment>
<name>A0ABX0MAL9_9BURK</name>
<evidence type="ECO:0000313" key="4">
    <source>
        <dbReference type="Proteomes" id="UP000819052"/>
    </source>
</evidence>
<feature type="region of interest" description="Disordered" evidence="1">
    <location>
        <begin position="170"/>
        <end position="189"/>
    </location>
</feature>
<evidence type="ECO:0000256" key="1">
    <source>
        <dbReference type="SAM" id="MobiDB-lite"/>
    </source>
</evidence>
<dbReference type="PROSITE" id="PS51318">
    <property type="entry name" value="TAT"/>
    <property type="match status" value="1"/>
</dbReference>
<dbReference type="NCBIfam" id="TIGR03021">
    <property type="entry name" value="pilP_fam"/>
    <property type="match status" value="1"/>
</dbReference>
<dbReference type="InterPro" id="IPR006311">
    <property type="entry name" value="TAT_signal"/>
</dbReference>
<gene>
    <name evidence="3" type="primary">pilP</name>
    <name evidence="3" type="ORF">F1609_15595</name>
</gene>
<keyword evidence="2" id="KW-0732">Signal</keyword>